<dbReference type="OrthoDB" id="442064at2"/>
<keyword evidence="1" id="KW-0547">Nucleotide-binding</keyword>
<dbReference type="eggNOG" id="COG1353">
    <property type="taxonomic scope" value="Bacteria"/>
</dbReference>
<dbReference type="Gene3D" id="3.30.70.270">
    <property type="match status" value="1"/>
</dbReference>
<proteinExistence type="predicted"/>
<dbReference type="InterPro" id="IPR054767">
    <property type="entry name" value="Cas10-Cmr2_palm2"/>
</dbReference>
<dbReference type="AlphaFoldDB" id="G2DYN7"/>
<evidence type="ECO:0000313" key="5">
    <source>
        <dbReference type="Proteomes" id="UP000004200"/>
    </source>
</evidence>
<keyword evidence="5" id="KW-1185">Reference proteome</keyword>
<dbReference type="PATRIC" id="fig|765913.3.peg.1180"/>
<dbReference type="GO" id="GO:0000166">
    <property type="term" value="F:nucleotide binding"/>
    <property type="evidence" value="ECO:0007669"/>
    <property type="project" value="UniProtKB-KW"/>
</dbReference>
<feature type="domain" description="Cas10/Cmr2 second palm" evidence="3">
    <location>
        <begin position="231"/>
        <end position="369"/>
    </location>
</feature>
<comment type="caution">
    <text evidence="4">The sequence shown here is derived from an EMBL/GenBank/DDBJ whole genome shotgun (WGS) entry which is preliminary data.</text>
</comment>
<name>G2DYN7_9GAMM</name>
<dbReference type="STRING" id="765913.ThidrDRAFT_1149"/>
<gene>
    <name evidence="4" type="ORF">ThidrDRAFT_1149</name>
</gene>
<protein>
    <submittedName>
        <fullName evidence="4">CRISPR-associated polymerase</fullName>
    </submittedName>
</protein>
<reference evidence="4 5" key="1">
    <citation type="submission" date="2011-06" db="EMBL/GenBank/DDBJ databases">
        <title>The draft genome of Thiorhodococcus drewsii AZ1.</title>
        <authorList>
            <consortium name="US DOE Joint Genome Institute (JGI-PGF)"/>
            <person name="Lucas S."/>
            <person name="Han J."/>
            <person name="Lapidus A."/>
            <person name="Cheng J.-F."/>
            <person name="Goodwin L."/>
            <person name="Pitluck S."/>
            <person name="Peters L."/>
            <person name="Land M.L."/>
            <person name="Hauser L."/>
            <person name="Vogl K."/>
            <person name="Liu Z."/>
            <person name="Imhoff J."/>
            <person name="Thiel V."/>
            <person name="Frigaard N.-U."/>
            <person name="Bryant D.A."/>
            <person name="Woyke T.J."/>
        </authorList>
    </citation>
    <scope>NUCLEOTIDE SEQUENCE [LARGE SCALE GENOMIC DNA]</scope>
    <source>
        <strain evidence="4 5">AZ1</strain>
    </source>
</reference>
<keyword evidence="2" id="KW-0051">Antiviral defense</keyword>
<evidence type="ECO:0000313" key="4">
    <source>
        <dbReference type="EMBL" id="EGV32664.1"/>
    </source>
</evidence>
<dbReference type="EMBL" id="AFWT01000006">
    <property type="protein sequence ID" value="EGV32664.1"/>
    <property type="molecule type" value="Genomic_DNA"/>
</dbReference>
<dbReference type="RefSeq" id="WP_007039864.1">
    <property type="nucleotide sequence ID" value="NZ_AFWT01000006.1"/>
</dbReference>
<accession>G2DYN7</accession>
<evidence type="ECO:0000256" key="2">
    <source>
        <dbReference type="ARBA" id="ARBA00023118"/>
    </source>
</evidence>
<evidence type="ECO:0000256" key="1">
    <source>
        <dbReference type="ARBA" id="ARBA00022741"/>
    </source>
</evidence>
<dbReference type="Proteomes" id="UP000004200">
    <property type="component" value="Unassembled WGS sequence"/>
</dbReference>
<evidence type="ECO:0000259" key="3">
    <source>
        <dbReference type="Pfam" id="PF22335"/>
    </source>
</evidence>
<dbReference type="InterPro" id="IPR043128">
    <property type="entry name" value="Rev_trsase/Diguanyl_cyclase"/>
</dbReference>
<sequence length="531" mass="59106">MVKLEISLKRVQTFIFEVPRLKAMLGANALIGQAMRHELPALLGEQGCKLTWPTGIVPDSGDDPLNGDVIDPDDHDDPAALYRRGILARDGGHFIVLFAAEPAAERFLAQAEAVLAERLPGVSYDAQIEPFPKPGQHRRQSRDPQETALLDLPVLQVCQETGQGPASDQETRDGETRWQARSVQYRLKAGTQFYDGQTRDIIGLLRSALYPDREMDWQDPDDLGQLVADGYLALIHADGNGIGKRYKDRQKHAPDDDLLAREAHGEAFFHSMRVAVRRAVVDALRKTFTQPGGVRPYEILMLGGDDLLLVCRADRALDFARAYAEELSRYELADGHPLTVAIGVAIAQKGYPLHRLHELAESLASSAKRLYRALPNHEKTSVIDWQVVTQSWFEGVAEARRQTECIQYQVSGQTETLLLTGRPYRVLGANGLEALLDATQALDGANDEDKAARSPLRALRAACEQGRLMAEMAFARLRPETRVCLGWEKDELWTDVPVDGSRVYLNRALDIIGLREIGHLGRKDDGEQHHE</sequence>
<dbReference type="GO" id="GO:0051607">
    <property type="term" value="P:defense response to virus"/>
    <property type="evidence" value="ECO:0007669"/>
    <property type="project" value="UniProtKB-KW"/>
</dbReference>
<dbReference type="Pfam" id="PF22335">
    <property type="entry name" value="Cas10-Cmr2_palm2"/>
    <property type="match status" value="1"/>
</dbReference>
<organism evidence="4 5">
    <name type="scientific">Thiorhodococcus drewsii AZ1</name>
    <dbReference type="NCBI Taxonomy" id="765913"/>
    <lineage>
        <taxon>Bacteria</taxon>
        <taxon>Pseudomonadati</taxon>
        <taxon>Pseudomonadota</taxon>
        <taxon>Gammaproteobacteria</taxon>
        <taxon>Chromatiales</taxon>
        <taxon>Chromatiaceae</taxon>
        <taxon>Thiorhodococcus</taxon>
    </lineage>
</organism>